<evidence type="ECO:0000313" key="3">
    <source>
        <dbReference type="Proteomes" id="UP001225598"/>
    </source>
</evidence>
<dbReference type="InterPro" id="IPR011037">
    <property type="entry name" value="Pyrv_Knase-like_insert_dom_sf"/>
</dbReference>
<dbReference type="InterPro" id="IPR052353">
    <property type="entry name" value="Benzoxazolinone_Detox_Enz"/>
</dbReference>
<dbReference type="PROSITE" id="PS51340">
    <property type="entry name" value="MOSC"/>
    <property type="match status" value="1"/>
</dbReference>
<gene>
    <name evidence="2" type="ORF">QP027_01950</name>
</gene>
<dbReference type="EMBL" id="CP126969">
    <property type="protein sequence ID" value="WIM68186.1"/>
    <property type="molecule type" value="Genomic_DNA"/>
</dbReference>
<proteinExistence type="predicted"/>
<organism evidence="2 3">
    <name type="scientific">Corynebacterium breve</name>
    <dbReference type="NCBI Taxonomy" id="3049799"/>
    <lineage>
        <taxon>Bacteria</taxon>
        <taxon>Bacillati</taxon>
        <taxon>Actinomycetota</taxon>
        <taxon>Actinomycetes</taxon>
        <taxon>Mycobacteriales</taxon>
        <taxon>Corynebacteriaceae</taxon>
        <taxon>Corynebacterium</taxon>
    </lineage>
</organism>
<dbReference type="Proteomes" id="UP001225598">
    <property type="component" value="Chromosome"/>
</dbReference>
<dbReference type="InterPro" id="IPR005302">
    <property type="entry name" value="MoCF_Sase_C"/>
</dbReference>
<name>A0ABY8VEU3_9CORY</name>
<protein>
    <submittedName>
        <fullName evidence="2">MOSC domain-containing protein</fullName>
    </submittedName>
</protein>
<reference evidence="2 3" key="1">
    <citation type="submission" date="2023-05" db="EMBL/GenBank/DDBJ databases">
        <title>Corynebacterium suedekumii sp. nov. and Corynebacterium breve sp. nov. isolated from raw cow's milk.</title>
        <authorList>
            <person name="Baer M.K."/>
            <person name="Mehl L."/>
            <person name="Hellmuth R."/>
            <person name="Marke G."/>
            <person name="Lipski A."/>
        </authorList>
    </citation>
    <scope>NUCLEOTIDE SEQUENCE [LARGE SCALE GENOMIC DNA]</scope>
    <source>
        <strain evidence="2 3">R4</strain>
    </source>
</reference>
<sequence length="213" mass="23417">MRILSTNVAVARLDPGGAERVSGIDKRPVARLVVDKPGPNYGDGSGVAGDTVGDTEHHGGEHKAVYAFSRERLDWWERKLDRSFACGSFGENLTTTGIDLAELLINQRIAVGSTVLEVSVPRSPCRTFAGWIGVDKWQKRFTASGDCGAYFRVIQPGEIVAGDGLELLDRPDHGITMGMAFRAKMGDQELARKVWEARILPPMLQHRLDRRFG</sequence>
<evidence type="ECO:0000313" key="2">
    <source>
        <dbReference type="EMBL" id="WIM68186.1"/>
    </source>
</evidence>
<accession>A0ABY8VEU3</accession>
<keyword evidence="3" id="KW-1185">Reference proteome</keyword>
<feature type="domain" description="MOSC" evidence="1">
    <location>
        <begin position="27"/>
        <end position="168"/>
    </location>
</feature>
<dbReference type="RefSeq" id="WP_284825571.1">
    <property type="nucleotide sequence ID" value="NZ_CP126969.1"/>
</dbReference>
<dbReference type="PANTHER" id="PTHR30212:SF2">
    <property type="entry name" value="PROTEIN YIIM"/>
    <property type="match status" value="1"/>
</dbReference>
<dbReference type="Gene3D" id="2.40.33.20">
    <property type="entry name" value="PK beta-barrel domain-like"/>
    <property type="match status" value="1"/>
</dbReference>
<dbReference type="PANTHER" id="PTHR30212">
    <property type="entry name" value="PROTEIN YIIM"/>
    <property type="match status" value="1"/>
</dbReference>
<dbReference type="Pfam" id="PF03473">
    <property type="entry name" value="MOSC"/>
    <property type="match status" value="1"/>
</dbReference>
<evidence type="ECO:0000259" key="1">
    <source>
        <dbReference type="PROSITE" id="PS51340"/>
    </source>
</evidence>
<dbReference type="SUPFAM" id="SSF50800">
    <property type="entry name" value="PK beta-barrel domain-like"/>
    <property type="match status" value="1"/>
</dbReference>